<evidence type="ECO:0000259" key="2">
    <source>
        <dbReference type="Pfam" id="PF13360"/>
    </source>
</evidence>
<feature type="domain" description="Pyrrolo-quinoline quinone repeat" evidence="2">
    <location>
        <begin position="174"/>
        <end position="394"/>
    </location>
</feature>
<name>M7X851_9BACT</name>
<keyword evidence="1" id="KW-0732">Signal</keyword>
<proteinExistence type="predicted"/>
<dbReference type="OrthoDB" id="9816081at2"/>
<feature type="chain" id="PRO_5004087570" description="Pyrrolo-quinoline quinone repeat domain-containing protein" evidence="1">
    <location>
        <begin position="24"/>
        <end position="533"/>
    </location>
</feature>
<reference evidence="3" key="1">
    <citation type="submission" date="2013-01" db="EMBL/GenBank/DDBJ databases">
        <title>Genome assembly of Mariniradius saccharolyticus AK6.</title>
        <authorList>
            <person name="Vaidya B."/>
            <person name="Khatri I."/>
            <person name="Tanuku N.R.S."/>
            <person name="Subramanian S."/>
            <person name="Pinnaka A."/>
        </authorList>
    </citation>
    <scope>NUCLEOTIDE SEQUENCE [LARGE SCALE GENOMIC DNA]</scope>
    <source>
        <strain evidence="3">AK6</strain>
    </source>
</reference>
<feature type="signal peptide" evidence="1">
    <location>
        <begin position="1"/>
        <end position="23"/>
    </location>
</feature>
<dbReference type="InterPro" id="IPR002372">
    <property type="entry name" value="PQQ_rpt_dom"/>
</dbReference>
<dbReference type="InParanoid" id="M7X851"/>
<dbReference type="AlphaFoldDB" id="M7X851"/>
<sequence length="533" mass="59998">MTRMKNFFLSALCSLSINVISVAQTHDFYYKVKHVPLAKPIHAVDSIVGQEVLFDKRIVSFYPDEDNKAISLEIRDTNIKGTKFLNSGFFLVYDYQNHLIKWSRATDFLNSKFEQVPALLIESTLKKSLSRDLQTGNIKWEATTDMYYVQKESNIAIGYPFLRPGTRKSDVLKGIDLDNGKELWQRVMPREYGWNDVFDLNDSMVCVVANGLQAVNIKDGSGWAYYTQTGTSEINKGSLAATGLGIGLGLLTGYYYYGISQDVLTGIVSNPIYADDKIYLASREKISCVNASNGKVIWSKPLVENMASSGTIFLEDGLVYQVNLGKANLGGVLPIKCGSPYIVVYDSENGSQGYLSMLPLEGFVSDLSVGDNYIEVVGKSQLIRVAKQTGEIVKVYPLGTGKENFWTTYIREPLFYKQGNRFKLLQEEYPEAFFLRTSEKEVLRINHDLNMIGKFNSEDFWQIVGVYKDLTVLMNKESISVVQEDGAEVLTFERKEATPFLVEHNLFIVHKYKLQKINIQSLTGKLMAIAGDN</sequence>
<dbReference type="EMBL" id="AMZY02000020">
    <property type="protein sequence ID" value="EMS31174.1"/>
    <property type="molecule type" value="Genomic_DNA"/>
</dbReference>
<accession>M7X851</accession>
<dbReference type="RefSeq" id="WP_008630960.1">
    <property type="nucleotide sequence ID" value="NZ_AMZY02000020.1"/>
</dbReference>
<dbReference type="STRING" id="1239962.C943_02321"/>
<dbReference type="PANTHER" id="PTHR34512:SF30">
    <property type="entry name" value="OUTER MEMBRANE PROTEIN ASSEMBLY FACTOR BAMB"/>
    <property type="match status" value="1"/>
</dbReference>
<protein>
    <recommendedName>
        <fullName evidence="2">Pyrrolo-quinoline quinone repeat domain-containing protein</fullName>
    </recommendedName>
</protein>
<evidence type="ECO:0000313" key="4">
    <source>
        <dbReference type="Proteomes" id="UP000010953"/>
    </source>
</evidence>
<keyword evidence="4" id="KW-1185">Reference proteome</keyword>
<dbReference type="Proteomes" id="UP000010953">
    <property type="component" value="Unassembled WGS sequence"/>
</dbReference>
<gene>
    <name evidence="3" type="ORF">C943_02321</name>
</gene>
<dbReference type="InterPro" id="IPR015943">
    <property type="entry name" value="WD40/YVTN_repeat-like_dom_sf"/>
</dbReference>
<dbReference type="InterPro" id="IPR011047">
    <property type="entry name" value="Quinoprotein_ADH-like_sf"/>
</dbReference>
<evidence type="ECO:0000256" key="1">
    <source>
        <dbReference type="SAM" id="SignalP"/>
    </source>
</evidence>
<organism evidence="3 4">
    <name type="scientific">Mariniradius saccharolyticus AK6</name>
    <dbReference type="NCBI Taxonomy" id="1239962"/>
    <lineage>
        <taxon>Bacteria</taxon>
        <taxon>Pseudomonadati</taxon>
        <taxon>Bacteroidota</taxon>
        <taxon>Cytophagia</taxon>
        <taxon>Cytophagales</taxon>
        <taxon>Cyclobacteriaceae</taxon>
        <taxon>Mariniradius</taxon>
    </lineage>
</organism>
<comment type="caution">
    <text evidence="3">The sequence shown here is derived from an EMBL/GenBank/DDBJ whole genome shotgun (WGS) entry which is preliminary data.</text>
</comment>
<evidence type="ECO:0000313" key="3">
    <source>
        <dbReference type="EMBL" id="EMS31174.1"/>
    </source>
</evidence>
<dbReference type="Pfam" id="PF13360">
    <property type="entry name" value="PQQ_2"/>
    <property type="match status" value="1"/>
</dbReference>
<dbReference type="SUPFAM" id="SSF50998">
    <property type="entry name" value="Quinoprotein alcohol dehydrogenase-like"/>
    <property type="match status" value="1"/>
</dbReference>
<dbReference type="Gene3D" id="2.130.10.10">
    <property type="entry name" value="YVTN repeat-like/Quinoprotein amine dehydrogenase"/>
    <property type="match status" value="1"/>
</dbReference>
<dbReference type="PANTHER" id="PTHR34512">
    <property type="entry name" value="CELL SURFACE PROTEIN"/>
    <property type="match status" value="1"/>
</dbReference>
<dbReference type="eggNOG" id="ENOG502ZASH">
    <property type="taxonomic scope" value="Bacteria"/>
</dbReference>